<comment type="similarity">
    <text evidence="1">Belongs to the EamA transporter family.</text>
</comment>
<sequence length="108" mass="11814">MIRVLMVLSMTLMGAAASVFFKRASGSDGFLKMLLNVNLYIGGFLYLAAAVVNILVLRVLDYSVVMPVSSITYIWTMLLSYMILKETITKKKVLGVLCIVIGAVFVAV</sequence>
<feature type="transmembrane region" description="Helical" evidence="2">
    <location>
        <begin position="90"/>
        <end position="107"/>
    </location>
</feature>
<organism evidence="4 5">
    <name type="scientific">Eubacterium plexicaudatum ASF492</name>
    <dbReference type="NCBI Taxonomy" id="1235802"/>
    <lineage>
        <taxon>Bacteria</taxon>
        <taxon>Bacillati</taxon>
        <taxon>Bacillota</taxon>
        <taxon>Clostridia</taxon>
        <taxon>Eubacteriales</taxon>
        <taxon>Eubacteriaceae</taxon>
        <taxon>Eubacterium</taxon>
    </lineage>
</organism>
<keyword evidence="5" id="KW-1185">Reference proteome</keyword>
<protein>
    <recommendedName>
        <fullName evidence="3">EamA domain-containing protein</fullName>
    </recommendedName>
</protein>
<keyword evidence="2" id="KW-1133">Transmembrane helix</keyword>
<name>N2BDP2_9FIRM</name>
<feature type="transmembrane region" description="Helical" evidence="2">
    <location>
        <begin position="64"/>
        <end position="84"/>
    </location>
</feature>
<dbReference type="Pfam" id="PF00892">
    <property type="entry name" value="EamA"/>
    <property type="match status" value="1"/>
</dbReference>
<dbReference type="EMBL" id="AQFT01000023">
    <property type="protein sequence ID" value="EMZ36445.1"/>
    <property type="molecule type" value="Genomic_DNA"/>
</dbReference>
<dbReference type="STRING" id="1235802.C823_00813"/>
<dbReference type="OrthoDB" id="129711at2"/>
<dbReference type="HOGENOM" id="CLU_131462_6_1_9"/>
<gene>
    <name evidence="4" type="ORF">C823_00813</name>
</gene>
<dbReference type="Proteomes" id="UP000012589">
    <property type="component" value="Unassembled WGS sequence"/>
</dbReference>
<feature type="domain" description="EamA" evidence="3">
    <location>
        <begin position="9"/>
        <end position="107"/>
    </location>
</feature>
<keyword evidence="2" id="KW-0472">Membrane</keyword>
<keyword evidence="2" id="KW-0812">Transmembrane</keyword>
<proteinExistence type="inferred from homology"/>
<accession>N2BDP2</accession>
<evidence type="ECO:0000313" key="4">
    <source>
        <dbReference type="EMBL" id="EMZ36445.1"/>
    </source>
</evidence>
<evidence type="ECO:0000256" key="1">
    <source>
        <dbReference type="ARBA" id="ARBA00007362"/>
    </source>
</evidence>
<evidence type="ECO:0000259" key="3">
    <source>
        <dbReference type="Pfam" id="PF00892"/>
    </source>
</evidence>
<dbReference type="InterPro" id="IPR037185">
    <property type="entry name" value="EmrE-like"/>
</dbReference>
<evidence type="ECO:0000313" key="5">
    <source>
        <dbReference type="Proteomes" id="UP000012589"/>
    </source>
</evidence>
<reference evidence="4 5" key="1">
    <citation type="journal article" date="2014" name="Genome Announc.">
        <title>Draft genome sequences of the altered schaedler flora, a defined bacterial community from gnotobiotic mice.</title>
        <authorList>
            <person name="Wannemuehler M.J."/>
            <person name="Overstreet A.M."/>
            <person name="Ward D.V."/>
            <person name="Phillips G.J."/>
        </authorList>
    </citation>
    <scope>NUCLEOTIDE SEQUENCE [LARGE SCALE GENOMIC DNA]</scope>
    <source>
        <strain evidence="4 5">ASF492</strain>
    </source>
</reference>
<dbReference type="PATRIC" id="fig|1235802.3.peg.872"/>
<dbReference type="SUPFAM" id="SSF103481">
    <property type="entry name" value="Multidrug resistance efflux transporter EmrE"/>
    <property type="match status" value="1"/>
</dbReference>
<dbReference type="eggNOG" id="ENOG5032Z8K">
    <property type="taxonomic scope" value="Bacteria"/>
</dbReference>
<dbReference type="GO" id="GO:0016020">
    <property type="term" value="C:membrane"/>
    <property type="evidence" value="ECO:0007669"/>
    <property type="project" value="InterPro"/>
</dbReference>
<dbReference type="AlphaFoldDB" id="N2BDP2"/>
<dbReference type="InterPro" id="IPR000620">
    <property type="entry name" value="EamA_dom"/>
</dbReference>
<feature type="transmembrane region" description="Helical" evidence="2">
    <location>
        <begin position="37"/>
        <end position="57"/>
    </location>
</feature>
<comment type="caution">
    <text evidence="4">The sequence shown here is derived from an EMBL/GenBank/DDBJ whole genome shotgun (WGS) entry which is preliminary data.</text>
</comment>
<dbReference type="Gene3D" id="1.10.3730.20">
    <property type="match status" value="1"/>
</dbReference>
<evidence type="ECO:0000256" key="2">
    <source>
        <dbReference type="SAM" id="Phobius"/>
    </source>
</evidence>